<sequence>MNQQLFDQRLGTPPPSTIDLDDIIAQQRRRSVLRRTAALGSAAFASIVAITIAVSLAAGPGPGRSPSPLAAEVSASSSAAGFVLRVATAEQRQQSLDALQAALESALASTAPGVTWVYMPDVPGEQPGPDGHPQMHASASPPVSLSARSGLANGSVRGGFFFRLARPDCDTVGQPGVRACTPLIECDKSKAECEQTQTASRLRLTTWTERPVHGGQHYVFYGAEVVTRSGYALHVLAVNYFGGDQVPVSAATPVLTKEQLAALATNVADQIGG</sequence>
<dbReference type="RefSeq" id="WP_253760658.1">
    <property type="nucleotide sequence ID" value="NZ_JAMZDZ010000001.1"/>
</dbReference>
<keyword evidence="2" id="KW-0472">Membrane</keyword>
<feature type="transmembrane region" description="Helical" evidence="2">
    <location>
        <begin position="37"/>
        <end position="58"/>
    </location>
</feature>
<reference evidence="4" key="1">
    <citation type="journal article" date="2019" name="Int. J. Syst. Evol. Microbiol.">
        <title>The Global Catalogue of Microorganisms (GCM) 10K type strain sequencing project: providing services to taxonomists for standard genome sequencing and annotation.</title>
        <authorList>
            <consortium name="The Broad Institute Genomics Platform"/>
            <consortium name="The Broad Institute Genome Sequencing Center for Infectious Disease"/>
            <person name="Wu L."/>
            <person name="Ma J."/>
        </authorList>
    </citation>
    <scope>NUCLEOTIDE SEQUENCE [LARGE SCALE GENOMIC DNA]</scope>
    <source>
        <strain evidence="4">CGMCC 4.7289</strain>
    </source>
</reference>
<protein>
    <recommendedName>
        <fullName evidence="5">DUF5642 domain-containing protein</fullName>
    </recommendedName>
</protein>
<accession>A0ABV8LYW9</accession>
<dbReference type="EMBL" id="JBHSAY010000024">
    <property type="protein sequence ID" value="MFC4135673.1"/>
    <property type="molecule type" value="Genomic_DNA"/>
</dbReference>
<keyword evidence="2" id="KW-1133">Transmembrane helix</keyword>
<evidence type="ECO:0008006" key="5">
    <source>
        <dbReference type="Google" id="ProtNLM"/>
    </source>
</evidence>
<gene>
    <name evidence="3" type="ORF">ACFOZ4_34100</name>
</gene>
<dbReference type="Proteomes" id="UP001595816">
    <property type="component" value="Unassembled WGS sequence"/>
</dbReference>
<proteinExistence type="predicted"/>
<organism evidence="3 4">
    <name type="scientific">Hamadaea flava</name>
    <dbReference type="NCBI Taxonomy" id="1742688"/>
    <lineage>
        <taxon>Bacteria</taxon>
        <taxon>Bacillati</taxon>
        <taxon>Actinomycetota</taxon>
        <taxon>Actinomycetes</taxon>
        <taxon>Micromonosporales</taxon>
        <taxon>Micromonosporaceae</taxon>
        <taxon>Hamadaea</taxon>
    </lineage>
</organism>
<evidence type="ECO:0000313" key="4">
    <source>
        <dbReference type="Proteomes" id="UP001595816"/>
    </source>
</evidence>
<evidence type="ECO:0000256" key="2">
    <source>
        <dbReference type="SAM" id="Phobius"/>
    </source>
</evidence>
<evidence type="ECO:0000313" key="3">
    <source>
        <dbReference type="EMBL" id="MFC4135673.1"/>
    </source>
</evidence>
<name>A0ABV8LYW9_9ACTN</name>
<feature type="region of interest" description="Disordered" evidence="1">
    <location>
        <begin position="118"/>
        <end position="144"/>
    </location>
</feature>
<evidence type="ECO:0000256" key="1">
    <source>
        <dbReference type="SAM" id="MobiDB-lite"/>
    </source>
</evidence>
<comment type="caution">
    <text evidence="3">The sequence shown here is derived from an EMBL/GenBank/DDBJ whole genome shotgun (WGS) entry which is preliminary data.</text>
</comment>
<keyword evidence="4" id="KW-1185">Reference proteome</keyword>
<keyword evidence="2" id="KW-0812">Transmembrane</keyword>